<proteinExistence type="inferred from homology"/>
<feature type="non-terminal residue" evidence="2">
    <location>
        <position position="33"/>
    </location>
</feature>
<dbReference type="InterPro" id="IPR029064">
    <property type="entry name" value="Ribosomal_eL30-like_sf"/>
</dbReference>
<dbReference type="GO" id="GO:0000398">
    <property type="term" value="P:mRNA splicing, via spliceosome"/>
    <property type="evidence" value="ECO:0007669"/>
    <property type="project" value="UniProtKB-UniRule"/>
</dbReference>
<keyword evidence="1" id="KW-0694">RNA-binding</keyword>
<dbReference type="PRINTS" id="PR00883">
    <property type="entry name" value="NUCLEARHMG"/>
</dbReference>
<keyword evidence="4" id="KW-1185">Reference proteome</keyword>
<protein>
    <recommendedName>
        <fullName evidence="1">H/ACA ribonucleoprotein complex subunit 2</fullName>
    </recommendedName>
    <alternativeName>
        <fullName evidence="1">Nucleolar protein family A member 2</fullName>
    </alternativeName>
</protein>
<organism evidence="2 4">
    <name type="scientific">Adineta ricciae</name>
    <name type="common">Rotifer</name>
    <dbReference type="NCBI Taxonomy" id="249248"/>
    <lineage>
        <taxon>Eukaryota</taxon>
        <taxon>Metazoa</taxon>
        <taxon>Spiralia</taxon>
        <taxon>Gnathifera</taxon>
        <taxon>Rotifera</taxon>
        <taxon>Eurotatoria</taxon>
        <taxon>Bdelloidea</taxon>
        <taxon>Adinetida</taxon>
        <taxon>Adinetidae</taxon>
        <taxon>Adineta</taxon>
    </lineage>
</organism>
<dbReference type="Gene3D" id="3.30.1330.30">
    <property type="match status" value="1"/>
</dbReference>
<comment type="function">
    <text evidence="1">Required for ribosome biogenesis. Part of a complex which catalyzes pseudouridylation of rRNA. This involves the isomerization of uridine such that the ribose is subsequently attached to C5, instead of the normal N1. Pseudouridine ('psi') residues may serve to stabilize the conformation of rRNAs.</text>
</comment>
<comment type="caution">
    <text evidence="2">The sequence shown here is derived from an EMBL/GenBank/DDBJ whole genome shotgun (WGS) entry which is preliminary data.</text>
</comment>
<keyword evidence="1" id="KW-0539">Nucleus</keyword>
<dbReference type="AlphaFoldDB" id="A0A816EZI1"/>
<evidence type="ECO:0000313" key="2">
    <source>
        <dbReference type="EMBL" id="CAF1655726.1"/>
    </source>
</evidence>
<dbReference type="GO" id="GO:0031429">
    <property type="term" value="C:box H/ACA snoRNP complex"/>
    <property type="evidence" value="ECO:0007669"/>
    <property type="project" value="UniProtKB-UniRule"/>
</dbReference>
<dbReference type="EMBL" id="CAJNOR010011549">
    <property type="protein sequence ID" value="CAF1662144.1"/>
    <property type="molecule type" value="Genomic_DNA"/>
</dbReference>
<comment type="similarity">
    <text evidence="1">Belongs to the eukaryotic ribosomal protein eL8 family.</text>
</comment>
<evidence type="ECO:0000313" key="4">
    <source>
        <dbReference type="Proteomes" id="UP000663828"/>
    </source>
</evidence>
<dbReference type="InterPro" id="IPR002415">
    <property type="entry name" value="H/ACA_rnp_Nhp2-like"/>
</dbReference>
<reference evidence="2" key="1">
    <citation type="submission" date="2021-02" db="EMBL/GenBank/DDBJ databases">
        <authorList>
            <person name="Nowell W R."/>
        </authorList>
    </citation>
    <scope>NUCLEOTIDE SEQUENCE</scope>
</reference>
<dbReference type="EMBL" id="CAJNOR010010664">
    <property type="protein sequence ID" value="CAF1655726.1"/>
    <property type="molecule type" value="Genomic_DNA"/>
</dbReference>
<accession>A0A816EZI1</accession>
<comment type="function">
    <text evidence="1">Common component of the spliceosome and rRNA processing machinery.</text>
</comment>
<name>A0A816EZI1_ADIRI</name>
<evidence type="ECO:0000256" key="1">
    <source>
        <dbReference type="RuleBase" id="RU366039"/>
    </source>
</evidence>
<evidence type="ECO:0000313" key="3">
    <source>
        <dbReference type="EMBL" id="CAF1662144.1"/>
    </source>
</evidence>
<dbReference type="Proteomes" id="UP000663828">
    <property type="component" value="Unassembled WGS sequence"/>
</dbReference>
<dbReference type="GO" id="GO:0031120">
    <property type="term" value="P:snRNA pseudouridine synthesis"/>
    <property type="evidence" value="ECO:0007669"/>
    <property type="project" value="UniProtKB-UniRule"/>
</dbReference>
<dbReference type="GO" id="GO:0003723">
    <property type="term" value="F:RNA binding"/>
    <property type="evidence" value="ECO:0007669"/>
    <property type="project" value="UniProtKB-UniRule"/>
</dbReference>
<comment type="subcellular location">
    <subcellularLocation>
        <location evidence="1">Nucleus</location>
        <location evidence="1">Nucleolus</location>
    </subcellularLocation>
</comment>
<gene>
    <name evidence="2" type="ORF">XAT740_LOCUS55870</name>
    <name evidence="3" type="ORF">XAT740_LOCUS57081</name>
</gene>
<sequence>MSAEGDVNPKAYPLADAKLTKDILELVHQAHNY</sequence>
<keyword evidence="1" id="KW-0687">Ribonucleoprotein</keyword>